<sequence length="490" mass="55438">MFKCGNELNICESVKCTLARMRTSDCVDMAAKRQLVTEHKGKCGIGNPNHSSLSVDGCCNSKHMVSSCKPGQAASKVYSVAIENHTSHKYEYHSGDKLCWAVYNVGHDSINFIIRLAPTLRELPGVEDLKLLEEWKTLFAKYTLLTHSLPQLIITDGTLATIDNNFVKETINYPEINWKLTQKTPDRENSDSDQFTECLKDCFLIQHVDQPTRYRGDQRPSVLDLVLTNQENIIKDLQHGAPFGNSMRLIKAKQRTWAHYTESRDMYDYQKYCTARNKLRSYTRELRKNFEESLATESGVSDLKDNEGVMYSNDESKAEILNNFFCSVFTNEDIESVPHMTDRANGTPPEIEDQQIVWARWFPSKNLEGVAESIAAPLCQIFRQSLDSDKSVSSQGIVFEQVPVRPRVPGSSPATNLTAMDAARRDLTTVARRGNFGSMKANVLPVLTRYRNNSNLVPGCAGDRRAKHDGDCQQEQFAGKKTYLDIRIEH</sequence>
<protein>
    <submittedName>
        <fullName evidence="1">Uncharacterized protein</fullName>
    </submittedName>
</protein>
<dbReference type="PANTHER" id="PTHR33395">
    <property type="entry name" value="TRANSCRIPTASE, PUTATIVE-RELATED-RELATED"/>
    <property type="match status" value="1"/>
</dbReference>
<evidence type="ECO:0000313" key="2">
    <source>
        <dbReference type="Proteomes" id="UP001164746"/>
    </source>
</evidence>
<reference evidence="1" key="1">
    <citation type="submission" date="2022-11" db="EMBL/GenBank/DDBJ databases">
        <title>Centuries of genome instability and evolution in soft-shell clam transmissible cancer (bioRxiv).</title>
        <authorList>
            <person name="Hart S.F.M."/>
            <person name="Yonemitsu M.A."/>
            <person name="Giersch R.M."/>
            <person name="Beal B.F."/>
            <person name="Arriagada G."/>
            <person name="Davis B.W."/>
            <person name="Ostrander E.A."/>
            <person name="Goff S.P."/>
            <person name="Metzger M.J."/>
        </authorList>
    </citation>
    <scope>NUCLEOTIDE SEQUENCE</scope>
    <source>
        <strain evidence="1">MELC-2E11</strain>
        <tissue evidence="1">Siphon/mantle</tissue>
    </source>
</reference>
<proteinExistence type="predicted"/>
<evidence type="ECO:0000313" key="1">
    <source>
        <dbReference type="EMBL" id="WAQ95561.1"/>
    </source>
</evidence>
<dbReference type="EMBL" id="CP111013">
    <property type="protein sequence ID" value="WAQ95561.1"/>
    <property type="molecule type" value="Genomic_DNA"/>
</dbReference>
<accession>A0ABY7DEY8</accession>
<keyword evidence="2" id="KW-1185">Reference proteome</keyword>
<organism evidence="1 2">
    <name type="scientific">Mya arenaria</name>
    <name type="common">Soft-shell clam</name>
    <dbReference type="NCBI Taxonomy" id="6604"/>
    <lineage>
        <taxon>Eukaryota</taxon>
        <taxon>Metazoa</taxon>
        <taxon>Spiralia</taxon>
        <taxon>Lophotrochozoa</taxon>
        <taxon>Mollusca</taxon>
        <taxon>Bivalvia</taxon>
        <taxon>Autobranchia</taxon>
        <taxon>Heteroconchia</taxon>
        <taxon>Euheterodonta</taxon>
        <taxon>Imparidentia</taxon>
        <taxon>Neoheterodontei</taxon>
        <taxon>Myida</taxon>
        <taxon>Myoidea</taxon>
        <taxon>Myidae</taxon>
        <taxon>Mya</taxon>
    </lineage>
</organism>
<name>A0ABY7DEY8_MYAAR</name>
<dbReference type="Proteomes" id="UP001164746">
    <property type="component" value="Chromosome 2"/>
</dbReference>
<dbReference type="PANTHER" id="PTHR33395:SF21">
    <property type="entry name" value="PERICARDIN"/>
    <property type="match status" value="1"/>
</dbReference>
<gene>
    <name evidence="1" type="ORF">MAR_028251</name>
</gene>